<evidence type="ECO:0000259" key="5">
    <source>
        <dbReference type="Pfam" id="PF00107"/>
    </source>
</evidence>
<dbReference type="Gene3D" id="3.90.180.10">
    <property type="entry name" value="Medium-chain alcohol dehydrogenases, catalytic domain"/>
    <property type="match status" value="1"/>
</dbReference>
<dbReference type="SUPFAM" id="SSF50129">
    <property type="entry name" value="GroES-like"/>
    <property type="match status" value="1"/>
</dbReference>
<dbReference type="InterPro" id="IPR013154">
    <property type="entry name" value="ADH-like_N"/>
</dbReference>
<dbReference type="Pfam" id="PF00107">
    <property type="entry name" value="ADH_zinc_N"/>
    <property type="match status" value="1"/>
</dbReference>
<evidence type="ECO:0000313" key="8">
    <source>
        <dbReference type="Proteomes" id="UP000806542"/>
    </source>
</evidence>
<evidence type="ECO:0000256" key="2">
    <source>
        <dbReference type="ARBA" id="ARBA00022833"/>
    </source>
</evidence>
<dbReference type="InterPro" id="IPR050129">
    <property type="entry name" value="Zn_alcohol_dh"/>
</dbReference>
<dbReference type="GO" id="GO:0016491">
    <property type="term" value="F:oxidoreductase activity"/>
    <property type="evidence" value="ECO:0007669"/>
    <property type="project" value="UniProtKB-KW"/>
</dbReference>
<protein>
    <submittedName>
        <fullName evidence="7">Zinc-binding dehydrogenase</fullName>
    </submittedName>
</protein>
<dbReference type="Proteomes" id="UP000806542">
    <property type="component" value="Unassembled WGS sequence"/>
</dbReference>
<dbReference type="PANTHER" id="PTHR43401:SF2">
    <property type="entry name" value="L-THREONINE 3-DEHYDROGENASE"/>
    <property type="match status" value="1"/>
</dbReference>
<organism evidence="7 8">
    <name type="scientific">Ructibacterium gallinarum</name>
    <dbReference type="NCBI Taxonomy" id="2779355"/>
    <lineage>
        <taxon>Bacteria</taxon>
        <taxon>Bacillati</taxon>
        <taxon>Bacillota</taxon>
        <taxon>Clostridia</taxon>
        <taxon>Eubacteriales</taxon>
        <taxon>Oscillospiraceae</taxon>
        <taxon>Ructibacterium</taxon>
    </lineage>
</organism>
<dbReference type="PANTHER" id="PTHR43401">
    <property type="entry name" value="L-THREONINE 3-DEHYDROGENASE"/>
    <property type="match status" value="1"/>
</dbReference>
<evidence type="ECO:0000313" key="7">
    <source>
        <dbReference type="EMBL" id="MBE5040687.1"/>
    </source>
</evidence>
<dbReference type="EMBL" id="JADCKB010000020">
    <property type="protein sequence ID" value="MBE5040687.1"/>
    <property type="molecule type" value="Genomic_DNA"/>
</dbReference>
<evidence type="ECO:0000256" key="4">
    <source>
        <dbReference type="RuleBase" id="RU361277"/>
    </source>
</evidence>
<dbReference type="CDD" id="cd05188">
    <property type="entry name" value="MDR"/>
    <property type="match status" value="1"/>
</dbReference>
<comment type="caution">
    <text evidence="7">The sequence shown here is derived from an EMBL/GenBank/DDBJ whole genome shotgun (WGS) entry which is preliminary data.</text>
</comment>
<dbReference type="Gene3D" id="3.40.50.720">
    <property type="entry name" value="NAD(P)-binding Rossmann-like Domain"/>
    <property type="match status" value="1"/>
</dbReference>
<dbReference type="GO" id="GO:0008270">
    <property type="term" value="F:zinc ion binding"/>
    <property type="evidence" value="ECO:0007669"/>
    <property type="project" value="InterPro"/>
</dbReference>
<evidence type="ECO:0000259" key="6">
    <source>
        <dbReference type="Pfam" id="PF08240"/>
    </source>
</evidence>
<reference evidence="7" key="1">
    <citation type="submission" date="2020-10" db="EMBL/GenBank/DDBJ databases">
        <title>ChiBAC.</title>
        <authorList>
            <person name="Zenner C."/>
            <person name="Hitch T.C.A."/>
            <person name="Clavel T."/>
        </authorList>
    </citation>
    <scope>NUCLEOTIDE SEQUENCE</scope>
    <source>
        <strain evidence="7">DSM 107454</strain>
    </source>
</reference>
<feature type="domain" description="Alcohol dehydrogenase-like C-terminal" evidence="5">
    <location>
        <begin position="174"/>
        <end position="275"/>
    </location>
</feature>
<dbReference type="InterPro" id="IPR036291">
    <property type="entry name" value="NAD(P)-bd_dom_sf"/>
</dbReference>
<dbReference type="Pfam" id="PF08240">
    <property type="entry name" value="ADH_N"/>
    <property type="match status" value="1"/>
</dbReference>
<evidence type="ECO:0000256" key="3">
    <source>
        <dbReference type="ARBA" id="ARBA00023002"/>
    </source>
</evidence>
<feature type="domain" description="Alcohol dehydrogenase-like N-terminal" evidence="6">
    <location>
        <begin position="27"/>
        <end position="115"/>
    </location>
</feature>
<dbReference type="AlphaFoldDB" id="A0A9D5M130"/>
<proteinExistence type="inferred from homology"/>
<comment type="similarity">
    <text evidence="4">Belongs to the zinc-containing alcohol dehydrogenase family.</text>
</comment>
<keyword evidence="1 4" id="KW-0479">Metal-binding</keyword>
<keyword evidence="3" id="KW-0560">Oxidoreductase</keyword>
<gene>
    <name evidence="7" type="ORF">INF28_09460</name>
</gene>
<dbReference type="PROSITE" id="PS00059">
    <property type="entry name" value="ADH_ZINC"/>
    <property type="match status" value="1"/>
</dbReference>
<dbReference type="InterPro" id="IPR011032">
    <property type="entry name" value="GroES-like_sf"/>
</dbReference>
<keyword evidence="2 4" id="KW-0862">Zinc</keyword>
<dbReference type="InterPro" id="IPR013149">
    <property type="entry name" value="ADH-like_C"/>
</dbReference>
<accession>A0A9D5M130</accession>
<dbReference type="SUPFAM" id="SSF51735">
    <property type="entry name" value="NAD(P)-binding Rossmann-fold domains"/>
    <property type="match status" value="1"/>
</dbReference>
<dbReference type="InterPro" id="IPR002328">
    <property type="entry name" value="ADH_Zn_CS"/>
</dbReference>
<keyword evidence="8" id="KW-1185">Reference proteome</keyword>
<name>A0A9D5M130_9FIRM</name>
<comment type="cofactor">
    <cofactor evidence="4">
        <name>Zn(2+)</name>
        <dbReference type="ChEBI" id="CHEBI:29105"/>
    </cofactor>
</comment>
<evidence type="ECO:0000256" key="1">
    <source>
        <dbReference type="ARBA" id="ARBA00022723"/>
    </source>
</evidence>
<sequence>MEVKSYVVYKDQMCKIVDGMPMPKYGDYDALVKIESCGVCNGTDTKIIHGKFKGIDKYPVVLGHEGVGRVVKKGSKVTSFEIGDLVLMPYWSDVPEGYSSGWGTYSEYNIVTDAMAQEKDGILPEEFSYGQRKLPKDFDPVSSAMIITFREVLSTMKGFGFSANKSLVVLGLGPVGLSFVQFAKLTGMGPIIAIDISDEKLELAKNRGADFVINSKNEDIVKCVRSICPGGVDFSLDAVGVTSFINTSLEIIKPDAKVCVYGISENMTETVDWSKCPYNWELHFHQFPSKKAESEAHDQIVNWIQMGILDPSEYVSHVYPFEDIDKAFENIKNHVPMMKMVIKF</sequence>